<dbReference type="Proteomes" id="UP001335183">
    <property type="component" value="Chromosome"/>
</dbReference>
<reference evidence="1 2" key="1">
    <citation type="submission" date="2024-02" db="EMBL/GenBank/DDBJ databases">
        <title>The whole genome sequence of five bacterial samples isolated from Abu Dhabi Sabkha-shore region.</title>
        <authorList>
            <person name="Sudalaimuthuasari N."/>
            <person name="Sarfraz B."/>
            <person name="Tuyisabe J.D."/>
            <person name="Mugisha Ntwali L.D.M."/>
            <person name="Ali A.I.A.A."/>
            <person name="Almansoori S.Z.A."/>
            <person name="Alajami H.S.A."/>
            <person name="Almeqbaali A.A.S."/>
            <person name="Kundu B."/>
            <person name="Saeed E.E."/>
            <person name="Sukumarinath V."/>
            <person name="Mishra A.K."/>
            <person name="Hazzouri K.M."/>
            <person name="Almaskari R."/>
            <person name="Sharma A.K."/>
            <person name="Amiri K.M.A."/>
        </authorList>
    </citation>
    <scope>NUCLEOTIDE SEQUENCE [LARGE SCALE GENOMIC DNA]</scope>
    <source>
        <strain evidence="2">kcgeb_sd</strain>
    </source>
</reference>
<gene>
    <name evidence="1" type="ORF">V5F89_02880</name>
</gene>
<sequence>MKKLNVLGNSSSPHLRTWLRVLPARFNVVVYDIHTNRPSIIDSSLTPIIVPLARVFRFTGKLVQYTALGLWLRWFCRRDGLLHAHNASGYGLSALLSGRDYIVTVYGSEIYNAHQRGLIYNWILKEIISSSKLVTTSSDHMRSTIVKKYGLRPERIFSKMLLDPIFLEANEEDRRGQVRTWFVNRRMAELYCTISVVEAFKTFIGSGGVGALVLLEGDADTHYAARVRAATVGCSSIEIITGFVDQDKLIEHLSRSHFCISVPESDQFSSSILEGAACGVIPILRNLESYKAVSDISIVLRADDGLKGALVSMFRETASLSDSSIKLMSRKARNFAMKNFSYREFINSFADAINEVKQS</sequence>
<dbReference type="RefSeq" id="WP_338446757.1">
    <property type="nucleotide sequence ID" value="NZ_CP144918.1"/>
</dbReference>
<proteinExistence type="predicted"/>
<dbReference type="Gene3D" id="3.40.50.2000">
    <property type="entry name" value="Glycogen Phosphorylase B"/>
    <property type="match status" value="2"/>
</dbReference>
<dbReference type="EMBL" id="CP144918">
    <property type="protein sequence ID" value="WWA47870.1"/>
    <property type="molecule type" value="Genomic_DNA"/>
</dbReference>
<keyword evidence="2" id="KW-1185">Reference proteome</keyword>
<evidence type="ECO:0000313" key="2">
    <source>
        <dbReference type="Proteomes" id="UP001335183"/>
    </source>
</evidence>
<name>A0ABZ2D4A1_9SPHN</name>
<evidence type="ECO:0000313" key="1">
    <source>
        <dbReference type="EMBL" id="WWA47870.1"/>
    </source>
</evidence>
<evidence type="ECO:0008006" key="3">
    <source>
        <dbReference type="Google" id="ProtNLM"/>
    </source>
</evidence>
<dbReference type="SUPFAM" id="SSF53756">
    <property type="entry name" value="UDP-Glycosyltransferase/glycogen phosphorylase"/>
    <property type="match status" value="1"/>
</dbReference>
<organism evidence="1 2">
    <name type="scientific">Pelagerythrobacter marensis</name>
    <dbReference type="NCBI Taxonomy" id="543877"/>
    <lineage>
        <taxon>Bacteria</taxon>
        <taxon>Pseudomonadati</taxon>
        <taxon>Pseudomonadota</taxon>
        <taxon>Alphaproteobacteria</taxon>
        <taxon>Sphingomonadales</taxon>
        <taxon>Erythrobacteraceae</taxon>
        <taxon>Pelagerythrobacter</taxon>
    </lineage>
</organism>
<accession>A0ABZ2D4A1</accession>
<protein>
    <recommendedName>
        <fullName evidence="3">Glycosyltransferase subfamily 4-like N-terminal domain-containing protein</fullName>
    </recommendedName>
</protein>